<dbReference type="Proteomes" id="UP000214646">
    <property type="component" value="Unassembled WGS sequence"/>
</dbReference>
<evidence type="ECO:0008006" key="4">
    <source>
        <dbReference type="Google" id="ProtNLM"/>
    </source>
</evidence>
<protein>
    <recommendedName>
        <fullName evidence="4">Phytanoyl-CoA dioxygenase</fullName>
    </recommendedName>
</protein>
<reference evidence="3" key="1">
    <citation type="submission" date="2017-06" db="EMBL/GenBank/DDBJ databases">
        <title>Genome analysis of Fimbriiglobus ruber SP5, the first member of the order Planctomycetales with confirmed chitinolytic capability.</title>
        <authorList>
            <person name="Ravin N.V."/>
            <person name="Rakitin A.L."/>
            <person name="Ivanova A.A."/>
            <person name="Beletsky A.V."/>
            <person name="Kulichevskaya I.S."/>
            <person name="Mardanov A.V."/>
            <person name="Dedysh S.N."/>
        </authorList>
    </citation>
    <scope>NUCLEOTIDE SEQUENCE [LARGE SCALE GENOMIC DNA]</scope>
    <source>
        <strain evidence="3">SP5</strain>
    </source>
</reference>
<keyword evidence="3" id="KW-1185">Reference proteome</keyword>
<gene>
    <name evidence="2" type="ORF">FRUB_08434</name>
</gene>
<dbReference type="Pfam" id="PF05721">
    <property type="entry name" value="PhyH"/>
    <property type="match status" value="1"/>
</dbReference>
<proteinExistence type="predicted"/>
<name>A0A225D2R3_9BACT</name>
<dbReference type="GO" id="GO:0016706">
    <property type="term" value="F:2-oxoglutarate-dependent dioxygenase activity"/>
    <property type="evidence" value="ECO:0007669"/>
    <property type="project" value="UniProtKB-ARBA"/>
</dbReference>
<dbReference type="InterPro" id="IPR008775">
    <property type="entry name" value="Phytyl_CoA_dOase-like"/>
</dbReference>
<dbReference type="Gene3D" id="2.60.120.620">
    <property type="entry name" value="q2cbj1_9rhob like domain"/>
    <property type="match status" value="1"/>
</dbReference>
<evidence type="ECO:0000256" key="1">
    <source>
        <dbReference type="ARBA" id="ARBA00001954"/>
    </source>
</evidence>
<dbReference type="PANTHER" id="PTHR20883">
    <property type="entry name" value="PHYTANOYL-COA DIOXYGENASE DOMAIN CONTAINING 1"/>
    <property type="match status" value="1"/>
</dbReference>
<evidence type="ECO:0000313" key="3">
    <source>
        <dbReference type="Proteomes" id="UP000214646"/>
    </source>
</evidence>
<dbReference type="OrthoDB" id="9791262at2"/>
<dbReference type="EMBL" id="NIDE01000017">
    <property type="protein sequence ID" value="OWK35871.1"/>
    <property type="molecule type" value="Genomic_DNA"/>
</dbReference>
<organism evidence="2 3">
    <name type="scientific">Fimbriiglobus ruber</name>
    <dbReference type="NCBI Taxonomy" id="1908690"/>
    <lineage>
        <taxon>Bacteria</taxon>
        <taxon>Pseudomonadati</taxon>
        <taxon>Planctomycetota</taxon>
        <taxon>Planctomycetia</taxon>
        <taxon>Gemmatales</taxon>
        <taxon>Gemmataceae</taxon>
        <taxon>Fimbriiglobus</taxon>
    </lineage>
</organism>
<evidence type="ECO:0000313" key="2">
    <source>
        <dbReference type="EMBL" id="OWK35871.1"/>
    </source>
</evidence>
<dbReference type="AlphaFoldDB" id="A0A225D2R3"/>
<dbReference type="GO" id="GO:0005506">
    <property type="term" value="F:iron ion binding"/>
    <property type="evidence" value="ECO:0007669"/>
    <property type="project" value="UniProtKB-ARBA"/>
</dbReference>
<sequence length="238" mass="26218">MEDFLRAIEVNGYAIEPNAVPLDAIDRLRSAVEPLLAELTRVQGGVRDVLARVPAVREWAASSGARRWAEAILGPDCVAVNALLFDKADGRNWKVPYHQDVTVRFRRRIDLPGFGPWWEKAGVPHVWPPAAVVERVVALRVHLDDCGPENGPLRVLPGSHRTGVLSDEAIDAWKSRVPEVACHARAGDVLVMRPLLLHASSAAALPDRRRVIHVEYAALDLPGGLEWYEAVKADRQPG</sequence>
<comment type="cofactor">
    <cofactor evidence="1">
        <name>Fe(2+)</name>
        <dbReference type="ChEBI" id="CHEBI:29033"/>
    </cofactor>
</comment>
<dbReference type="PANTHER" id="PTHR20883:SF48">
    <property type="entry name" value="ECTOINE DIOXYGENASE"/>
    <property type="match status" value="1"/>
</dbReference>
<accession>A0A225D2R3</accession>
<comment type="caution">
    <text evidence="2">The sequence shown here is derived from an EMBL/GenBank/DDBJ whole genome shotgun (WGS) entry which is preliminary data.</text>
</comment>
<dbReference type="SUPFAM" id="SSF51197">
    <property type="entry name" value="Clavaminate synthase-like"/>
    <property type="match status" value="1"/>
</dbReference>